<evidence type="ECO:0000259" key="8">
    <source>
        <dbReference type="Pfam" id="PF25967"/>
    </source>
</evidence>
<dbReference type="InterPro" id="IPR058792">
    <property type="entry name" value="Beta-barrel_RND_2"/>
</dbReference>
<evidence type="ECO:0000259" key="7">
    <source>
        <dbReference type="Pfam" id="PF25954"/>
    </source>
</evidence>
<keyword evidence="3" id="KW-0813">Transport</keyword>
<proteinExistence type="inferred from homology"/>
<dbReference type="Gene3D" id="2.40.30.170">
    <property type="match status" value="1"/>
</dbReference>
<dbReference type="AlphaFoldDB" id="W9USM2"/>
<reference evidence="10" key="1">
    <citation type="submission" date="2012-11" db="EMBL/GenBank/DDBJ databases">
        <authorList>
            <person name="Singh A."/>
            <person name="Pinnaka A.K."/>
            <person name="Vaidya B."/>
        </authorList>
    </citation>
    <scope>NUCLEOTIDE SEQUENCE [LARGE SCALE GENOMIC DNA]</scope>
    <source>
        <strain evidence="10">AK23</strain>
    </source>
</reference>
<gene>
    <name evidence="9" type="primary">bepD</name>
    <name evidence="9" type="ORF">D791_02786</name>
</gene>
<dbReference type="STRING" id="1229521.D791_02786"/>
<organism evidence="9 10">
    <name type="scientific">Nitrincola nitratireducens</name>
    <dbReference type="NCBI Taxonomy" id="1229521"/>
    <lineage>
        <taxon>Bacteria</taxon>
        <taxon>Pseudomonadati</taxon>
        <taxon>Pseudomonadota</taxon>
        <taxon>Gammaproteobacteria</taxon>
        <taxon>Oceanospirillales</taxon>
        <taxon>Oceanospirillaceae</taxon>
        <taxon>Nitrincola</taxon>
    </lineage>
</organism>
<dbReference type="InterPro" id="IPR058624">
    <property type="entry name" value="MdtA-like_HH"/>
</dbReference>
<evidence type="ECO:0000256" key="1">
    <source>
        <dbReference type="ARBA" id="ARBA00004196"/>
    </source>
</evidence>
<feature type="domain" description="CusB-like beta-barrel" evidence="7">
    <location>
        <begin position="113"/>
        <end position="184"/>
    </location>
</feature>
<evidence type="ECO:0000259" key="6">
    <source>
        <dbReference type="Pfam" id="PF25917"/>
    </source>
</evidence>
<dbReference type="Proteomes" id="UP000019464">
    <property type="component" value="Unassembled WGS sequence"/>
</dbReference>
<comment type="subcellular location">
    <subcellularLocation>
        <location evidence="1">Cell envelope</location>
    </subcellularLocation>
</comment>
<feature type="domain" description="Multidrug resistance protein MdtA-like barrel-sandwich hybrid" evidence="6">
    <location>
        <begin position="2"/>
        <end position="102"/>
    </location>
</feature>
<evidence type="ECO:0000256" key="3">
    <source>
        <dbReference type="ARBA" id="ARBA00022448"/>
    </source>
</evidence>
<reference evidence="9 10" key="2">
    <citation type="journal article" date="2015" name="Syst. Appl. Microbiol.">
        <title>Nitrincola nitratireducens sp. nov. isolated from a haloalkaline crater lake.</title>
        <authorList>
            <person name="Singh A."/>
            <person name="Vaidya B."/>
            <person name="Tanuku N.R."/>
            <person name="Pinnaka A.K."/>
        </authorList>
    </citation>
    <scope>NUCLEOTIDE SEQUENCE [LARGE SCALE GENOMIC DNA]</scope>
    <source>
        <strain evidence="9 10">AK23</strain>
    </source>
</reference>
<keyword evidence="10" id="KW-1185">Reference proteome</keyword>
<feature type="domain" description="Multidrug resistance protein MdtA-like C-terminal permuted SH3" evidence="8">
    <location>
        <begin position="192"/>
        <end position="249"/>
    </location>
</feature>
<dbReference type="SUPFAM" id="SSF111369">
    <property type="entry name" value="HlyD-like secretion proteins"/>
    <property type="match status" value="1"/>
</dbReference>
<dbReference type="PANTHER" id="PTHR30469">
    <property type="entry name" value="MULTIDRUG RESISTANCE PROTEIN MDTA"/>
    <property type="match status" value="1"/>
</dbReference>
<comment type="caution">
    <text evidence="9">The sequence shown here is derived from an EMBL/GenBank/DDBJ whole genome shotgun (WGS) entry which is preliminary data.</text>
</comment>
<sequence>MVTQGQELFRLDSASYNAELAQAQAQANLSRQEYQRAADLLERRVGSQNDRDTKLAQLRVNEAQVEFAKTNLDKTRIRAPFAGMIGLRHISPGDFITSGQDLVELTDFSEMKIDFAMPERNLGQLSIGQTIMIEVDAFPGVKFSGEIFAISPSSNTRSHNINVRASIPNPDGRLRPGLFSKVEIVIGRDDHAIMIPEQAIMPLDNAFFVMKMDENNILSMAPVTMGARRFGEVQITEGLTPGDVVVTAGQIKLQPGMPITPLFPPSETSSGSDV</sequence>
<feature type="domain" description="Multidrug resistance protein MdtA-like alpha-helical hairpin" evidence="5">
    <location>
        <begin position="14"/>
        <end position="77"/>
    </location>
</feature>
<dbReference type="Pfam" id="PF25876">
    <property type="entry name" value="HH_MFP_RND"/>
    <property type="match status" value="1"/>
</dbReference>
<dbReference type="NCBIfam" id="TIGR01730">
    <property type="entry name" value="RND_mfp"/>
    <property type="match status" value="1"/>
</dbReference>
<dbReference type="InterPro" id="IPR006143">
    <property type="entry name" value="RND_pump_MFP"/>
</dbReference>
<dbReference type="PANTHER" id="PTHR30469:SF11">
    <property type="entry name" value="BLL4320 PROTEIN"/>
    <property type="match status" value="1"/>
</dbReference>
<dbReference type="InterPro" id="IPR058627">
    <property type="entry name" value="MdtA-like_C"/>
</dbReference>
<evidence type="ECO:0000259" key="5">
    <source>
        <dbReference type="Pfam" id="PF25876"/>
    </source>
</evidence>
<accession>W9USM2</accession>
<protein>
    <submittedName>
        <fullName evidence="9">Efflux pump periplasmic linker BepD</fullName>
    </submittedName>
</protein>
<dbReference type="Pfam" id="PF25967">
    <property type="entry name" value="RND-MFP_C"/>
    <property type="match status" value="1"/>
</dbReference>
<feature type="coiled-coil region" evidence="4">
    <location>
        <begin position="13"/>
        <end position="51"/>
    </location>
</feature>
<comment type="similarity">
    <text evidence="2">Belongs to the membrane fusion protein (MFP) (TC 8.A.1) family.</text>
</comment>
<dbReference type="Gene3D" id="2.40.420.20">
    <property type="match status" value="1"/>
</dbReference>
<dbReference type="Gene3D" id="1.10.287.470">
    <property type="entry name" value="Helix hairpin bin"/>
    <property type="match status" value="1"/>
</dbReference>
<dbReference type="FunFam" id="2.40.30.170:FF:000010">
    <property type="entry name" value="Efflux RND transporter periplasmic adaptor subunit"/>
    <property type="match status" value="1"/>
</dbReference>
<dbReference type="GO" id="GO:0015562">
    <property type="term" value="F:efflux transmembrane transporter activity"/>
    <property type="evidence" value="ECO:0007669"/>
    <property type="project" value="TreeGrafter"/>
</dbReference>
<keyword evidence="4" id="KW-0175">Coiled coil</keyword>
<evidence type="ECO:0000256" key="4">
    <source>
        <dbReference type="SAM" id="Coils"/>
    </source>
</evidence>
<dbReference type="EMBL" id="AONB01000015">
    <property type="protein sequence ID" value="EXJ10228.1"/>
    <property type="molecule type" value="Genomic_DNA"/>
</dbReference>
<evidence type="ECO:0000256" key="2">
    <source>
        <dbReference type="ARBA" id="ARBA00009477"/>
    </source>
</evidence>
<dbReference type="Gene3D" id="2.40.50.100">
    <property type="match status" value="1"/>
</dbReference>
<name>W9USM2_9GAMM</name>
<dbReference type="Pfam" id="PF25954">
    <property type="entry name" value="Beta-barrel_RND_2"/>
    <property type="match status" value="1"/>
</dbReference>
<dbReference type="InterPro" id="IPR058625">
    <property type="entry name" value="MdtA-like_BSH"/>
</dbReference>
<dbReference type="GO" id="GO:1990281">
    <property type="term" value="C:efflux pump complex"/>
    <property type="evidence" value="ECO:0007669"/>
    <property type="project" value="TreeGrafter"/>
</dbReference>
<evidence type="ECO:0000313" key="10">
    <source>
        <dbReference type="Proteomes" id="UP000019464"/>
    </source>
</evidence>
<evidence type="ECO:0000313" key="9">
    <source>
        <dbReference type="EMBL" id="EXJ10228.1"/>
    </source>
</evidence>
<dbReference type="Pfam" id="PF25917">
    <property type="entry name" value="BSH_RND"/>
    <property type="match status" value="1"/>
</dbReference>